<evidence type="ECO:0000313" key="6">
    <source>
        <dbReference type="Proteomes" id="UP001432075"/>
    </source>
</evidence>
<comment type="similarity">
    <text evidence="3">Belongs to the acetyltransferase family. RimJ subfamily.</text>
</comment>
<evidence type="ECO:0000256" key="1">
    <source>
        <dbReference type="ARBA" id="ARBA00022679"/>
    </source>
</evidence>
<dbReference type="InterPro" id="IPR016181">
    <property type="entry name" value="Acyl_CoA_acyltransferase"/>
</dbReference>
<evidence type="ECO:0000313" key="5">
    <source>
        <dbReference type="EMBL" id="WUO44980.1"/>
    </source>
</evidence>
<dbReference type="InterPro" id="IPR051531">
    <property type="entry name" value="N-acetyltransferase"/>
</dbReference>
<gene>
    <name evidence="5" type="ORF">OHU17_03660</name>
</gene>
<accession>A0ABZ1RDW2</accession>
<dbReference type="PANTHER" id="PTHR43792">
    <property type="entry name" value="GNAT FAMILY, PUTATIVE (AFU_ORTHOLOGUE AFUA_3G00765)-RELATED-RELATED"/>
    <property type="match status" value="1"/>
</dbReference>
<sequence>METRVRLEPWAEDDFWLLPRKNEPAMTEHLGGPETDAKLHERHRRYLAMSAREPAAGRMFRVVAEGETVGSIGFWERVWQDEEVYETGWGILPEFQGRGLAARAARALIAHASTHGTRRHLHAFPSVDHAASNGVCRAAGFVLRGEARFEYPPGHWHTSNDWRAVLGGL</sequence>
<organism evidence="5 6">
    <name type="scientific">Streptomyces goshikiensis</name>
    <dbReference type="NCBI Taxonomy" id="1942"/>
    <lineage>
        <taxon>Bacteria</taxon>
        <taxon>Bacillati</taxon>
        <taxon>Actinomycetota</taxon>
        <taxon>Actinomycetes</taxon>
        <taxon>Kitasatosporales</taxon>
        <taxon>Streptomycetaceae</taxon>
        <taxon>Streptomyces</taxon>
    </lineage>
</organism>
<evidence type="ECO:0000256" key="3">
    <source>
        <dbReference type="ARBA" id="ARBA00038502"/>
    </source>
</evidence>
<evidence type="ECO:0000256" key="2">
    <source>
        <dbReference type="ARBA" id="ARBA00023315"/>
    </source>
</evidence>
<feature type="domain" description="N-acetyltransferase" evidence="4">
    <location>
        <begin position="5"/>
        <end position="163"/>
    </location>
</feature>
<dbReference type="InterPro" id="IPR000182">
    <property type="entry name" value="GNAT_dom"/>
</dbReference>
<dbReference type="SUPFAM" id="SSF55729">
    <property type="entry name" value="Acyl-CoA N-acyltransferases (Nat)"/>
    <property type="match status" value="1"/>
</dbReference>
<protein>
    <submittedName>
        <fullName evidence="5">GNAT family N-acetyltransferase</fullName>
    </submittedName>
</protein>
<name>A0ABZ1RDW2_9ACTN</name>
<keyword evidence="2" id="KW-0012">Acyltransferase</keyword>
<dbReference type="PANTHER" id="PTHR43792:SF8">
    <property type="entry name" value="[RIBOSOMAL PROTEIN US5]-ALANINE N-ACETYLTRANSFERASE"/>
    <property type="match status" value="1"/>
</dbReference>
<proteinExistence type="inferred from homology"/>
<dbReference type="RefSeq" id="WP_209522324.1">
    <property type="nucleotide sequence ID" value="NZ_CP108057.1"/>
</dbReference>
<dbReference type="Pfam" id="PF13302">
    <property type="entry name" value="Acetyltransf_3"/>
    <property type="match status" value="1"/>
</dbReference>
<keyword evidence="1" id="KW-0808">Transferase</keyword>
<dbReference type="PROSITE" id="PS51186">
    <property type="entry name" value="GNAT"/>
    <property type="match status" value="1"/>
</dbReference>
<evidence type="ECO:0000259" key="4">
    <source>
        <dbReference type="PROSITE" id="PS51186"/>
    </source>
</evidence>
<dbReference type="Proteomes" id="UP001432075">
    <property type="component" value="Chromosome"/>
</dbReference>
<reference evidence="5" key="1">
    <citation type="submission" date="2022-10" db="EMBL/GenBank/DDBJ databases">
        <title>The complete genomes of actinobacterial strains from the NBC collection.</title>
        <authorList>
            <person name="Joergensen T.S."/>
            <person name="Alvarez Arevalo M."/>
            <person name="Sterndorff E.B."/>
            <person name="Faurdal D."/>
            <person name="Vuksanovic O."/>
            <person name="Mourched A.-S."/>
            <person name="Charusanti P."/>
            <person name="Shaw S."/>
            <person name="Blin K."/>
            <person name="Weber T."/>
        </authorList>
    </citation>
    <scope>NUCLEOTIDE SEQUENCE</scope>
    <source>
        <strain evidence="5">NBC_00283</strain>
    </source>
</reference>
<dbReference type="EMBL" id="CP108057">
    <property type="protein sequence ID" value="WUO44980.1"/>
    <property type="molecule type" value="Genomic_DNA"/>
</dbReference>
<keyword evidence="6" id="KW-1185">Reference proteome</keyword>
<dbReference type="Gene3D" id="3.40.630.30">
    <property type="match status" value="1"/>
</dbReference>